<keyword evidence="3" id="KW-1185">Reference proteome</keyword>
<comment type="caution">
    <text evidence="2">The sequence shown here is derived from an EMBL/GenBank/DDBJ whole genome shotgun (WGS) entry which is preliminary data.</text>
</comment>
<sequence length="112" mass="12338">MFVEAGLQGMSSGKQHANEFPCKGTTAESPPTAHDNKAINEAADPAVELLWAGGNLFGLERSDHAAGLHMTALNWRLFCLFDELERAPVLHHPAWKDFWCLIGSNLQSRLQP</sequence>
<organism evidence="2 3">
    <name type="scientific">Tachysurus vachellii</name>
    <name type="common">Darkbarbel catfish</name>
    <name type="synonym">Pelteobagrus vachellii</name>
    <dbReference type="NCBI Taxonomy" id="175792"/>
    <lineage>
        <taxon>Eukaryota</taxon>
        <taxon>Metazoa</taxon>
        <taxon>Chordata</taxon>
        <taxon>Craniata</taxon>
        <taxon>Vertebrata</taxon>
        <taxon>Euteleostomi</taxon>
        <taxon>Actinopterygii</taxon>
        <taxon>Neopterygii</taxon>
        <taxon>Teleostei</taxon>
        <taxon>Ostariophysi</taxon>
        <taxon>Siluriformes</taxon>
        <taxon>Bagridae</taxon>
        <taxon>Tachysurus</taxon>
    </lineage>
</organism>
<feature type="region of interest" description="Disordered" evidence="1">
    <location>
        <begin position="1"/>
        <end position="36"/>
    </location>
</feature>
<name>A0AA88LSB5_TACVA</name>
<reference evidence="2" key="1">
    <citation type="submission" date="2023-08" db="EMBL/GenBank/DDBJ databases">
        <title>Pelteobagrus vachellii genome.</title>
        <authorList>
            <person name="Liu H."/>
        </authorList>
    </citation>
    <scope>NUCLEOTIDE SEQUENCE</scope>
    <source>
        <strain evidence="2">PRFRI_2022a</strain>
        <tissue evidence="2">Muscle</tissue>
    </source>
</reference>
<evidence type="ECO:0000313" key="2">
    <source>
        <dbReference type="EMBL" id="KAK2823132.1"/>
    </source>
</evidence>
<evidence type="ECO:0000313" key="3">
    <source>
        <dbReference type="Proteomes" id="UP001187315"/>
    </source>
</evidence>
<evidence type="ECO:0000256" key="1">
    <source>
        <dbReference type="SAM" id="MobiDB-lite"/>
    </source>
</evidence>
<proteinExistence type="predicted"/>
<dbReference type="Proteomes" id="UP001187315">
    <property type="component" value="Unassembled WGS sequence"/>
</dbReference>
<gene>
    <name evidence="2" type="ORF">Q7C36_019732</name>
</gene>
<accession>A0AA88LSB5</accession>
<protein>
    <submittedName>
        <fullName evidence="2">Uncharacterized protein</fullName>
    </submittedName>
</protein>
<dbReference type="AlphaFoldDB" id="A0AA88LSB5"/>
<dbReference type="EMBL" id="JAVHJS010000021">
    <property type="protein sequence ID" value="KAK2823132.1"/>
    <property type="molecule type" value="Genomic_DNA"/>
</dbReference>